<feature type="domain" description="Polysaccharide biosynthesis enzyme WcbI" evidence="1">
    <location>
        <begin position="8"/>
        <end position="199"/>
    </location>
</feature>
<proteinExistence type="predicted"/>
<dbReference type="Gene3D" id="3.40.50.12080">
    <property type="match status" value="1"/>
</dbReference>
<evidence type="ECO:0000259" key="1">
    <source>
        <dbReference type="Pfam" id="PF18588"/>
    </source>
</evidence>
<dbReference type="STRING" id="35756.GCA_001044155_01832"/>
<evidence type="ECO:0000313" key="3">
    <source>
        <dbReference type="Proteomes" id="UP000254467"/>
    </source>
</evidence>
<accession>A0A376CJK4</accession>
<dbReference type="EMBL" id="UFXQ01000001">
    <property type="protein sequence ID" value="STC68671.1"/>
    <property type="molecule type" value="Genomic_DNA"/>
</dbReference>
<evidence type="ECO:0000313" key="2">
    <source>
        <dbReference type="EMBL" id="STC68671.1"/>
    </source>
</evidence>
<reference evidence="2 3" key="1">
    <citation type="submission" date="2018-06" db="EMBL/GenBank/DDBJ databases">
        <authorList>
            <consortium name="Pathogen Informatics"/>
            <person name="Doyle S."/>
        </authorList>
    </citation>
    <scope>NUCLEOTIDE SEQUENCE [LARGE SCALE GENOMIC DNA]</scope>
    <source>
        <strain evidence="2 3">NCTC11862</strain>
    </source>
</reference>
<dbReference type="OrthoDB" id="3283619at2"/>
<dbReference type="AlphaFoldDB" id="A0A376CJK4"/>
<name>A0A376CJK4_9CORY</name>
<protein>
    <recommendedName>
        <fullName evidence="1">Polysaccharide biosynthesis enzyme WcbI domain-containing protein</fullName>
    </recommendedName>
</protein>
<dbReference type="Proteomes" id="UP000254467">
    <property type="component" value="Unassembled WGS sequence"/>
</dbReference>
<dbReference type="InterPro" id="IPR041307">
    <property type="entry name" value="WcbI"/>
</dbReference>
<sequence>MSVDRPYVTVVGNCQAESLRKLLHSTGAIDSRRIPPVHEVGPDEMPALIDELSRTDVLVSQPIRADYRGLPLGTAQLTAFLPAHAQTVIVPVLRFDGLMPYQAIIRDPADPSLNPPVIPYHDLRILCGVAQDLGRPVTATPSTEALRRTAAISIEQMRTREQAHGTVPMSDYLATTPVWHTINHPDNATLSELALRAAARFLGEMEVHAPDYEMLGETDAPIDQSAAAALNVEVPGREQWTFRGEVISGEEIVDKHWEFYRDRPGLVAAGLARHADRIAALGLMD</sequence>
<dbReference type="Pfam" id="PF18588">
    <property type="entry name" value="WcbI"/>
    <property type="match status" value="1"/>
</dbReference>
<organism evidence="2 3">
    <name type="scientific">Corynebacterium pilosum</name>
    <dbReference type="NCBI Taxonomy" id="35756"/>
    <lineage>
        <taxon>Bacteria</taxon>
        <taxon>Bacillati</taxon>
        <taxon>Actinomycetota</taxon>
        <taxon>Actinomycetes</taxon>
        <taxon>Mycobacteriales</taxon>
        <taxon>Corynebacteriaceae</taxon>
        <taxon>Corynebacterium</taxon>
    </lineage>
</organism>
<keyword evidence="3" id="KW-1185">Reference proteome</keyword>
<dbReference type="RefSeq" id="WP_018582173.1">
    <property type="nucleotide sequence ID" value="NZ_UFXQ01000001.1"/>
</dbReference>
<gene>
    <name evidence="2" type="ORF">NCTC11862_00433</name>
</gene>